<evidence type="ECO:0000256" key="2">
    <source>
        <dbReference type="SAM" id="Phobius"/>
    </source>
</evidence>
<keyword evidence="4" id="KW-1185">Reference proteome</keyword>
<name>A0A838A700_9PSEU</name>
<feature type="compositionally biased region" description="Low complexity" evidence="1">
    <location>
        <begin position="87"/>
        <end position="96"/>
    </location>
</feature>
<dbReference type="Proteomes" id="UP000582974">
    <property type="component" value="Unassembled WGS sequence"/>
</dbReference>
<comment type="caution">
    <text evidence="3">The sequence shown here is derived from an EMBL/GenBank/DDBJ whole genome shotgun (WGS) entry which is preliminary data.</text>
</comment>
<feature type="compositionally biased region" description="Basic and acidic residues" evidence="1">
    <location>
        <begin position="37"/>
        <end position="53"/>
    </location>
</feature>
<feature type="compositionally biased region" description="Acidic residues" evidence="1">
    <location>
        <begin position="75"/>
        <end position="84"/>
    </location>
</feature>
<feature type="transmembrane region" description="Helical" evidence="2">
    <location>
        <begin position="143"/>
        <end position="162"/>
    </location>
</feature>
<protein>
    <recommendedName>
        <fullName evidence="5">DUF308 domain-containing protein</fullName>
    </recommendedName>
</protein>
<sequence>MSKTGSPNGPDGPDDLDAAFSEIVADLRAEGIGAEAEPGKRSRDKRGGDRRAEEEPDSSELDPAADDRHDAEHDGPDEDADSDPAEGAGSTATAASDWRASETSWDSTMLAEGDLDDISGLDEDEHFVPPEPPPVQKPAHGTVVSWLFLAAGVLMLIAPGVIGMSPAVSLPFGVLSISAGLGLLLMRIKDGPPPGSDPENGAQV</sequence>
<reference evidence="3 4" key="1">
    <citation type="submission" date="2020-07" db="EMBL/GenBank/DDBJ databases">
        <title>Genome of Haloechinothrix sp.</title>
        <authorList>
            <person name="Tang S.-K."/>
            <person name="Yang L."/>
            <person name="Zhu W.-Y."/>
        </authorList>
    </citation>
    <scope>NUCLEOTIDE SEQUENCE [LARGE SCALE GENOMIC DNA]</scope>
    <source>
        <strain evidence="3 4">YIM 98757</strain>
    </source>
</reference>
<keyword evidence="2" id="KW-1133">Transmembrane helix</keyword>
<feature type="compositionally biased region" description="Acidic residues" evidence="1">
    <location>
        <begin position="54"/>
        <end position="64"/>
    </location>
</feature>
<evidence type="ECO:0000256" key="1">
    <source>
        <dbReference type="SAM" id="MobiDB-lite"/>
    </source>
</evidence>
<accession>A0A838A700</accession>
<organism evidence="3 4">
    <name type="scientific">Haloechinothrix aidingensis</name>
    <dbReference type="NCBI Taxonomy" id="2752311"/>
    <lineage>
        <taxon>Bacteria</taxon>
        <taxon>Bacillati</taxon>
        <taxon>Actinomycetota</taxon>
        <taxon>Actinomycetes</taxon>
        <taxon>Pseudonocardiales</taxon>
        <taxon>Pseudonocardiaceae</taxon>
        <taxon>Haloechinothrix</taxon>
    </lineage>
</organism>
<feature type="transmembrane region" description="Helical" evidence="2">
    <location>
        <begin position="168"/>
        <end position="186"/>
    </location>
</feature>
<keyword evidence="2" id="KW-0812">Transmembrane</keyword>
<dbReference type="EMBL" id="JACCKD010000002">
    <property type="protein sequence ID" value="MBA0124938.1"/>
    <property type="molecule type" value="Genomic_DNA"/>
</dbReference>
<dbReference type="RefSeq" id="WP_180891805.1">
    <property type="nucleotide sequence ID" value="NZ_JACCKD010000002.1"/>
</dbReference>
<feature type="compositionally biased region" description="Acidic residues" evidence="1">
    <location>
        <begin position="113"/>
        <end position="125"/>
    </location>
</feature>
<dbReference type="AlphaFoldDB" id="A0A838A700"/>
<proteinExistence type="predicted"/>
<keyword evidence="2" id="KW-0472">Membrane</keyword>
<evidence type="ECO:0000313" key="4">
    <source>
        <dbReference type="Proteomes" id="UP000582974"/>
    </source>
</evidence>
<feature type="compositionally biased region" description="Basic and acidic residues" evidence="1">
    <location>
        <begin position="65"/>
        <end position="74"/>
    </location>
</feature>
<evidence type="ECO:0000313" key="3">
    <source>
        <dbReference type="EMBL" id="MBA0124938.1"/>
    </source>
</evidence>
<evidence type="ECO:0008006" key="5">
    <source>
        <dbReference type="Google" id="ProtNLM"/>
    </source>
</evidence>
<gene>
    <name evidence="3" type="ORF">H0B56_05220</name>
</gene>
<feature type="region of interest" description="Disordered" evidence="1">
    <location>
        <begin position="1"/>
        <end position="136"/>
    </location>
</feature>